<evidence type="ECO:0000256" key="1">
    <source>
        <dbReference type="SAM" id="MobiDB-lite"/>
    </source>
</evidence>
<evidence type="ECO:0000313" key="3">
    <source>
        <dbReference type="Proteomes" id="UP000238762"/>
    </source>
</evidence>
<dbReference type="EMBL" id="PVWJ01000163">
    <property type="protein sequence ID" value="PSB00759.1"/>
    <property type="molecule type" value="Genomic_DNA"/>
</dbReference>
<dbReference type="RefSeq" id="WP_106291370.1">
    <property type="nucleotide sequence ID" value="NZ_CAWNTC010000204.1"/>
</dbReference>
<dbReference type="Proteomes" id="UP000238762">
    <property type="component" value="Unassembled WGS sequence"/>
</dbReference>
<feature type="compositionally biased region" description="Low complexity" evidence="1">
    <location>
        <begin position="251"/>
        <end position="275"/>
    </location>
</feature>
<sequence length="275" mass="30453">MNSFTRWTAATAILGSTIVGSTLITEVRTFALPDDQVVQKLQSVPVFTIADDKGIPLVATNKDQAGNQTSSVAGVFMSKSDAQGFMDRLKKQNPNIAKNVRVTPVSLGEIYKIAQNQTQKDKLTFAFVPKEQQVTSAQSLLRENGQKVEEFNGVPLFVAKAGKEQGYLTIQQGNQQIIPFFFDKEQLEGMVNNFKKQKPELASTVKVQVINLEGFIQALKSKNNPELSQVVLVPSTESLQFLQSLQSTPGNNQPARANNQRQRTTNQNTNKPKRR</sequence>
<reference evidence="2 3" key="2">
    <citation type="submission" date="2018-03" db="EMBL/GenBank/DDBJ databases">
        <title>The ancient ancestry and fast evolution of plastids.</title>
        <authorList>
            <person name="Moore K.R."/>
            <person name="Magnabosco C."/>
            <person name="Momper L."/>
            <person name="Gold D.A."/>
            <person name="Bosak T."/>
            <person name="Fournier G.P."/>
        </authorList>
    </citation>
    <scope>NUCLEOTIDE SEQUENCE [LARGE SCALE GENOMIC DNA]</scope>
    <source>
        <strain evidence="2 3">CCAP 1448/3</strain>
    </source>
</reference>
<feature type="region of interest" description="Disordered" evidence="1">
    <location>
        <begin position="246"/>
        <end position="275"/>
    </location>
</feature>
<dbReference type="InterPro" id="IPR007378">
    <property type="entry name" value="Tic22-like"/>
</dbReference>
<organism evidence="2 3">
    <name type="scientific">Merismopedia glauca CCAP 1448/3</name>
    <dbReference type="NCBI Taxonomy" id="1296344"/>
    <lineage>
        <taxon>Bacteria</taxon>
        <taxon>Bacillati</taxon>
        <taxon>Cyanobacteriota</taxon>
        <taxon>Cyanophyceae</taxon>
        <taxon>Synechococcales</taxon>
        <taxon>Merismopediaceae</taxon>
        <taxon>Merismopedia</taxon>
    </lineage>
</organism>
<dbReference type="GO" id="GO:0015031">
    <property type="term" value="P:protein transport"/>
    <property type="evidence" value="ECO:0007669"/>
    <property type="project" value="InterPro"/>
</dbReference>
<accession>A0A2T1BXL8</accession>
<gene>
    <name evidence="2" type="ORF">C7B64_21855</name>
</gene>
<evidence type="ECO:0000313" key="2">
    <source>
        <dbReference type="EMBL" id="PSB00759.1"/>
    </source>
</evidence>
<proteinExistence type="predicted"/>
<reference evidence="2 3" key="1">
    <citation type="submission" date="2018-02" db="EMBL/GenBank/DDBJ databases">
        <authorList>
            <person name="Cohen D.B."/>
            <person name="Kent A.D."/>
        </authorList>
    </citation>
    <scope>NUCLEOTIDE SEQUENCE [LARGE SCALE GENOMIC DNA]</scope>
    <source>
        <strain evidence="2 3">CCAP 1448/3</strain>
    </source>
</reference>
<keyword evidence="3" id="KW-1185">Reference proteome</keyword>
<dbReference type="OrthoDB" id="509198at2"/>
<dbReference type="Gene3D" id="3.40.1350.100">
    <property type="match status" value="2"/>
</dbReference>
<comment type="caution">
    <text evidence="2">The sequence shown here is derived from an EMBL/GenBank/DDBJ whole genome shotgun (WGS) entry which is preliminary data.</text>
</comment>
<dbReference type="PANTHER" id="PTHR33926:SF4">
    <property type="entry name" value="PROTEIN TIC 22, CHLOROPLASTIC"/>
    <property type="match status" value="1"/>
</dbReference>
<evidence type="ECO:0008006" key="4">
    <source>
        <dbReference type="Google" id="ProtNLM"/>
    </source>
</evidence>
<dbReference type="PANTHER" id="PTHR33926">
    <property type="entry name" value="PROTEIN TIC 22, CHLOROPLASTIC"/>
    <property type="match status" value="1"/>
</dbReference>
<dbReference type="AlphaFoldDB" id="A0A2T1BXL8"/>
<name>A0A2T1BXL8_9CYAN</name>
<protein>
    <recommendedName>
        <fullName evidence="4">Tic22 family protein</fullName>
    </recommendedName>
</protein>
<dbReference type="Pfam" id="PF04278">
    <property type="entry name" value="Tic22"/>
    <property type="match status" value="1"/>
</dbReference>